<evidence type="ECO:0000313" key="2">
    <source>
        <dbReference type="Proteomes" id="UP001152320"/>
    </source>
</evidence>
<name>A0A9Q0YRW7_HOLLE</name>
<dbReference type="OrthoDB" id="6141539at2759"/>
<comment type="caution">
    <text evidence="1">The sequence shown here is derived from an EMBL/GenBank/DDBJ whole genome shotgun (WGS) entry which is preliminary data.</text>
</comment>
<dbReference type="EMBL" id="JAIZAY010000019">
    <property type="protein sequence ID" value="KAJ8024331.1"/>
    <property type="molecule type" value="Genomic_DNA"/>
</dbReference>
<proteinExistence type="predicted"/>
<reference evidence="1" key="1">
    <citation type="submission" date="2021-10" db="EMBL/GenBank/DDBJ databases">
        <title>Tropical sea cucumber genome reveals ecological adaptation and Cuvierian tubules defense mechanism.</title>
        <authorList>
            <person name="Chen T."/>
        </authorList>
    </citation>
    <scope>NUCLEOTIDE SEQUENCE</scope>
    <source>
        <strain evidence="1">Nanhai2018</strain>
        <tissue evidence="1">Muscle</tissue>
    </source>
</reference>
<dbReference type="AlphaFoldDB" id="A0A9Q0YRW7"/>
<gene>
    <name evidence="1" type="ORF">HOLleu_37048</name>
</gene>
<accession>A0A9Q0YRW7</accession>
<evidence type="ECO:0000313" key="1">
    <source>
        <dbReference type="EMBL" id="KAJ8024331.1"/>
    </source>
</evidence>
<keyword evidence="2" id="KW-1185">Reference proteome</keyword>
<protein>
    <submittedName>
        <fullName evidence="1">Uncharacterized protein</fullName>
    </submittedName>
</protein>
<dbReference type="Proteomes" id="UP001152320">
    <property type="component" value="Chromosome 19"/>
</dbReference>
<organism evidence="1 2">
    <name type="scientific">Holothuria leucospilota</name>
    <name type="common">Black long sea cucumber</name>
    <name type="synonym">Mertensiothuria leucospilota</name>
    <dbReference type="NCBI Taxonomy" id="206669"/>
    <lineage>
        <taxon>Eukaryota</taxon>
        <taxon>Metazoa</taxon>
        <taxon>Echinodermata</taxon>
        <taxon>Eleutherozoa</taxon>
        <taxon>Echinozoa</taxon>
        <taxon>Holothuroidea</taxon>
        <taxon>Aspidochirotacea</taxon>
        <taxon>Aspidochirotida</taxon>
        <taxon>Holothuriidae</taxon>
        <taxon>Holothuria</taxon>
    </lineage>
</organism>
<sequence>MVEPSGKPIIMYTSPELYNTDNKLVLVDALEVEVCIQQCVFKDGQTCSDATVFRLCCDLMVEHDLDVPHNPQEAIILYNTLRDAIYREL</sequence>